<dbReference type="InterPro" id="IPR019734">
    <property type="entry name" value="TPR_rpt"/>
</dbReference>
<gene>
    <name evidence="3" type="ORF">Natoc_2660</name>
</gene>
<evidence type="ECO:0000313" key="4">
    <source>
        <dbReference type="Proteomes" id="UP000010878"/>
    </source>
</evidence>
<dbReference type="KEGG" id="nou:Natoc_2660"/>
<dbReference type="Gene3D" id="3.90.550.10">
    <property type="entry name" value="Spore Coat Polysaccharide Biosynthesis Protein SpsA, Chain A"/>
    <property type="match status" value="1"/>
</dbReference>
<keyword evidence="4" id="KW-1185">Reference proteome</keyword>
<dbReference type="SUPFAM" id="SSF53448">
    <property type="entry name" value="Nucleotide-diphospho-sugar transferases"/>
    <property type="match status" value="1"/>
</dbReference>
<evidence type="ECO:0000259" key="2">
    <source>
        <dbReference type="Pfam" id="PF00535"/>
    </source>
</evidence>
<name>L0JZG1_9EURY</name>
<dbReference type="PANTHER" id="PTHR43685">
    <property type="entry name" value="GLYCOSYLTRANSFERASE"/>
    <property type="match status" value="1"/>
</dbReference>
<keyword evidence="3" id="KW-0808">Transferase</keyword>
<dbReference type="eggNOG" id="arCOG01385">
    <property type="taxonomic scope" value="Archaea"/>
</dbReference>
<accession>L0JZG1</accession>
<dbReference type="PROSITE" id="PS50005">
    <property type="entry name" value="TPR"/>
    <property type="match status" value="1"/>
</dbReference>
<feature type="repeat" description="TPR" evidence="1">
    <location>
        <begin position="237"/>
        <end position="270"/>
    </location>
</feature>
<dbReference type="EMBL" id="CP003929">
    <property type="protein sequence ID" value="AGB38422.1"/>
    <property type="molecule type" value="Genomic_DNA"/>
</dbReference>
<dbReference type="InterPro" id="IPR050834">
    <property type="entry name" value="Glycosyltransf_2"/>
</dbReference>
<dbReference type="SUPFAM" id="SSF48452">
    <property type="entry name" value="TPR-like"/>
    <property type="match status" value="1"/>
</dbReference>
<dbReference type="HOGENOM" id="CLU_025996_0_5_2"/>
<dbReference type="PANTHER" id="PTHR43685:SF2">
    <property type="entry name" value="GLYCOSYLTRANSFERASE 2-LIKE DOMAIN-CONTAINING PROTEIN"/>
    <property type="match status" value="1"/>
</dbReference>
<dbReference type="AlphaFoldDB" id="L0JZG1"/>
<evidence type="ECO:0000256" key="1">
    <source>
        <dbReference type="PROSITE-ProRule" id="PRU00339"/>
    </source>
</evidence>
<reference evidence="3 4" key="1">
    <citation type="submission" date="2012-11" db="EMBL/GenBank/DDBJ databases">
        <title>FINISHED of Natronococcus occultus SP4, DSM 3396.</title>
        <authorList>
            <consortium name="DOE Joint Genome Institute"/>
            <person name="Eisen J."/>
            <person name="Huntemann M."/>
            <person name="Wei C.-L."/>
            <person name="Han J."/>
            <person name="Detter J.C."/>
            <person name="Han C."/>
            <person name="Tapia R."/>
            <person name="Chen A."/>
            <person name="Kyrpides N."/>
            <person name="Mavromatis K."/>
            <person name="Markowitz V."/>
            <person name="Szeto E."/>
            <person name="Ivanova N."/>
            <person name="Mikhailova N."/>
            <person name="Ovchinnikova G."/>
            <person name="Pagani I."/>
            <person name="Pati A."/>
            <person name="Goodwin L."/>
            <person name="Nordberg H.P."/>
            <person name="Cantor M.N."/>
            <person name="Hua S.X."/>
            <person name="Woyke T."/>
            <person name="Eisen J."/>
            <person name="Klenk H.-P."/>
            <person name="Klenk H.-P."/>
        </authorList>
    </citation>
    <scope>NUCLEOTIDE SEQUENCE [LARGE SCALE GENOMIC DNA]</scope>
    <source>
        <strain evidence="3 4">SP4</strain>
    </source>
</reference>
<protein>
    <submittedName>
        <fullName evidence="3">Glycosyl transferase</fullName>
    </submittedName>
</protein>
<dbReference type="InterPro" id="IPR029044">
    <property type="entry name" value="Nucleotide-diphossugar_trans"/>
</dbReference>
<dbReference type="OrthoDB" id="197203at2157"/>
<feature type="domain" description="Glycosyltransferase 2-like" evidence="2">
    <location>
        <begin position="5"/>
        <end position="163"/>
    </location>
</feature>
<evidence type="ECO:0000313" key="3">
    <source>
        <dbReference type="EMBL" id="AGB38422.1"/>
    </source>
</evidence>
<dbReference type="InterPro" id="IPR001173">
    <property type="entry name" value="Glyco_trans_2-like"/>
</dbReference>
<keyword evidence="1" id="KW-0802">TPR repeat</keyword>
<dbReference type="Pfam" id="PF00535">
    <property type="entry name" value="Glycos_transf_2"/>
    <property type="match status" value="1"/>
</dbReference>
<dbReference type="GO" id="GO:0016740">
    <property type="term" value="F:transferase activity"/>
    <property type="evidence" value="ECO:0007669"/>
    <property type="project" value="UniProtKB-KW"/>
</dbReference>
<dbReference type="Proteomes" id="UP000010878">
    <property type="component" value="Chromosome"/>
</dbReference>
<organism evidence="3 4">
    <name type="scientific">Natronococcus occultus SP4</name>
    <dbReference type="NCBI Taxonomy" id="694430"/>
    <lineage>
        <taxon>Archaea</taxon>
        <taxon>Methanobacteriati</taxon>
        <taxon>Methanobacteriota</taxon>
        <taxon>Stenosarchaea group</taxon>
        <taxon>Halobacteria</taxon>
        <taxon>Halobacteriales</taxon>
        <taxon>Natrialbaceae</taxon>
        <taxon>Natronococcus</taxon>
    </lineage>
</organism>
<dbReference type="InterPro" id="IPR011990">
    <property type="entry name" value="TPR-like_helical_dom_sf"/>
</dbReference>
<sequence length="324" mass="35499">MAAVSIVIPTYNRASVVGRAIDSALAQTCDDLEVIVVDDGSTDGTAAVLESYGDDRLVVLETGANSGANAARNRGIERASGEFVSFLDSDDELAPTHLERVLEAFRTGSDRVGGVYTSYRKRRDGEVYDLIRARNRVTLADLGRGNPIGSFSATTFRADVFDAVGPLDEELPAVQDYEFYLRVLASSAFDEIRGVPEVLLDRHTDGERIGTDPRRKVAGYRRVLERHGEHVDRRRRAEFAANVAIIYAENGQRKPAAAYLKGALAIDPGNVRYHCYYWAASISCGALLAVLGAKSRLAVVANRLEGYRFRFSGRDRSPGKSSFR</sequence>
<proteinExistence type="predicted"/>
<dbReference type="STRING" id="694430.Natoc_2660"/>